<evidence type="ECO:0000313" key="3">
    <source>
        <dbReference type="EMBL" id="CAL6079360.1"/>
    </source>
</evidence>
<dbReference type="AlphaFoldDB" id="A0AA86RJ19"/>
<dbReference type="Proteomes" id="UP001642409">
    <property type="component" value="Unassembled WGS sequence"/>
</dbReference>
<name>A0AA86RJ19_9EUKA</name>
<dbReference type="EMBL" id="CAXDID020000340">
    <property type="protein sequence ID" value="CAL6079376.1"/>
    <property type="molecule type" value="Genomic_DNA"/>
</dbReference>
<proteinExistence type="predicted"/>
<comment type="caution">
    <text evidence="1">The sequence shown here is derived from an EMBL/GenBank/DDBJ whole genome shotgun (WGS) entry which is preliminary data.</text>
</comment>
<dbReference type="EMBL" id="CAXDID020000340">
    <property type="protein sequence ID" value="CAL6079360.1"/>
    <property type="molecule type" value="Genomic_DNA"/>
</dbReference>
<evidence type="ECO:0000313" key="2">
    <source>
        <dbReference type="EMBL" id="CAI9974486.1"/>
    </source>
</evidence>
<accession>A0AA86RJ19</accession>
<gene>
    <name evidence="3" type="ORF">HINF_LOCUS59346</name>
    <name evidence="4" type="ORF">HINF_LOCUS59354</name>
    <name evidence="1" type="ORF">HINF_LOCUS62123</name>
    <name evidence="2" type="ORF">HINF_LOCUS62131</name>
</gene>
<reference evidence="1" key="1">
    <citation type="submission" date="2023-06" db="EMBL/GenBank/DDBJ databases">
        <authorList>
            <person name="Kurt Z."/>
        </authorList>
    </citation>
    <scope>NUCLEOTIDE SEQUENCE</scope>
</reference>
<sequence length="259" mass="30760">MQIILTQQERDLTEFLSRLLNTSCPIQLSHTVLAFPDPLKIKLFELVSLTLNIDTALVNQLFKRLVFKSVQTLKLQCQNFNSSIFKTEEEHLEIQPIELGQQLDDQSNENSQQKPNQRCYNLHENSQRTQSKEAVAFQNRFAACLQQNLKIQETNNRVLCEKVVRYLEENGSKKFWVQMQLLIPEKSTVQLREYFLNSFKRFMHQEYLNKEDKVLLKELIYQMKNKKPSEIADKFIEMTADRNYFKRNVVMYIVNIKDK</sequence>
<evidence type="ECO:0000313" key="1">
    <source>
        <dbReference type="EMBL" id="CAI9974478.1"/>
    </source>
</evidence>
<reference evidence="3 5" key="2">
    <citation type="submission" date="2024-07" db="EMBL/GenBank/DDBJ databases">
        <authorList>
            <person name="Akdeniz Z."/>
        </authorList>
    </citation>
    <scope>NUCLEOTIDE SEQUENCE [LARGE SCALE GENOMIC DNA]</scope>
</reference>
<evidence type="ECO:0000313" key="4">
    <source>
        <dbReference type="EMBL" id="CAL6079376.1"/>
    </source>
</evidence>
<dbReference type="EMBL" id="CATOUU010001149">
    <property type="protein sequence ID" value="CAI9974478.1"/>
    <property type="molecule type" value="Genomic_DNA"/>
</dbReference>
<evidence type="ECO:0000313" key="5">
    <source>
        <dbReference type="Proteomes" id="UP001642409"/>
    </source>
</evidence>
<organism evidence="1">
    <name type="scientific">Hexamita inflata</name>
    <dbReference type="NCBI Taxonomy" id="28002"/>
    <lineage>
        <taxon>Eukaryota</taxon>
        <taxon>Metamonada</taxon>
        <taxon>Diplomonadida</taxon>
        <taxon>Hexamitidae</taxon>
        <taxon>Hexamitinae</taxon>
        <taxon>Hexamita</taxon>
    </lineage>
</organism>
<protein>
    <submittedName>
        <fullName evidence="3">Hypothetical_protein</fullName>
    </submittedName>
</protein>
<dbReference type="EMBL" id="CATOUU010001149">
    <property type="protein sequence ID" value="CAI9974486.1"/>
    <property type="molecule type" value="Genomic_DNA"/>
</dbReference>
<keyword evidence="5" id="KW-1185">Reference proteome</keyword>